<dbReference type="FunFam" id="1.20.1160.11:FF:000003">
    <property type="entry name" value="Paired amphipathic helix SIN3-like protein"/>
    <property type="match status" value="1"/>
</dbReference>
<evidence type="ECO:0000256" key="4">
    <source>
        <dbReference type="ARBA" id="ARBA00023015"/>
    </source>
</evidence>
<evidence type="ECO:0000313" key="12">
    <source>
        <dbReference type="Proteomes" id="UP000008066"/>
    </source>
</evidence>
<dbReference type="InterPro" id="IPR039774">
    <property type="entry name" value="Sin3-like"/>
</dbReference>
<evidence type="ECO:0000256" key="5">
    <source>
        <dbReference type="ARBA" id="ARBA00023163"/>
    </source>
</evidence>
<comment type="subcellular location">
    <subcellularLocation>
        <location evidence="1 7">Nucleus</location>
    </subcellularLocation>
</comment>
<evidence type="ECO:0000256" key="2">
    <source>
        <dbReference type="ARBA" id="ARBA00022491"/>
    </source>
</evidence>
<dbReference type="Pfam" id="PF08295">
    <property type="entry name" value="Sin3_corepress"/>
    <property type="match status" value="1"/>
</dbReference>
<feature type="compositionally biased region" description="Low complexity" evidence="8">
    <location>
        <begin position="384"/>
        <end position="407"/>
    </location>
</feature>
<dbReference type="eggNOG" id="KOG4204">
    <property type="taxonomic scope" value="Eukaryota"/>
</dbReference>
<dbReference type="Pfam" id="PF16879">
    <property type="entry name" value="Sin3a_C"/>
    <property type="match status" value="1"/>
</dbReference>
<feature type="region of interest" description="Disordered" evidence="8">
    <location>
        <begin position="1238"/>
        <end position="1325"/>
    </location>
</feature>
<name>G0SBV5_CHATD</name>
<feature type="region of interest" description="Disordered" evidence="8">
    <location>
        <begin position="45"/>
        <end position="70"/>
    </location>
</feature>
<keyword evidence="3" id="KW-0677">Repeat</keyword>
<dbReference type="SUPFAM" id="SSF47762">
    <property type="entry name" value="PAH2 domain"/>
    <property type="match status" value="3"/>
</dbReference>
<dbReference type="STRING" id="759272.G0SBV5"/>
<sequence>MRRLRVFLLVLLLGPHLSVQLVIPPFQKRRREAFNYGQLPLTDITGPGPVLPPEMGRSPGSGSSPDPIPKGKVVLSDIMGRDKSISMFAGFVRDSECALIRLDDEAQNTTVLAPLNTEVEKLPQKPWEDPQEYGALGKNAYEGEEGIDRARCNLRRFVEEHMVPVSPWREGDTVRPVGGGPALWWEEKDGKRFIQPDDIEVVSVAGTVANGELRPYGSSRSYANRRLRPRDNMVNIQPPHAASGFDRDRELDEQRHRALHPEEIARREREMERDRGEHERDRDRDEADRQHRESYPPTAPHHSSTGSIPIHQPVASRISTSITGPGGLLSNHGSSAPSMPMSGPSAPGPSYSSSLHSEPSRPSQHGGPGTGSAPQQHQMFAPMSHGPNGPNSSLGGSGASGSMFGGPLPQENNRGLPQEPSGVRSMQQMPYNSTMGGGHSMPPGPGGMPQGQQPILNDALSYLDQVKVQFHEQPDVYNRFLDIMKDFKSQTIDTPGVISRVSELFAGHPNLIQGFNTFLPPGYRIECGLENNPNSIRVTTPSGSTIHSIGAGRTAQHEPAQPAPGPSQGYLNPRPGWQQPQLAHSVESPEATYSVPSQSAPSGYPGPGQAGHYDNTSPVQQRAAPTAPSGPPLSHGPPRTTHTPVPAAGPPPSTAGPGQQSNLEKRGPVEFNHAISYVNKIKNRFQDKPEIYKQFLEILQTYQREQKPIQDVYSQVTSLFHSAPDLLEDFKQFLPESAAQTRPMPQRPEDNMPMPMATPTPQPGHIAREGPKMPPVGNFAPPASASKETKKRRVDKAPPAPVLSAQEQAAQSALRSTLPAAPSAAKRAKLSHKPNATDGSYVEPTLTPVMPEPLAPSPLAVSAQDEFAFFEKVKKHIGNRTATTEFLKLLNLWNQDLITKDVLIYKANQFMGGNAELLNALKALVRYDSPEDVVENRPEPPTGRVSLSNCRGFGPSYRLLPKRERLKPCSGRDELCRSVLNDEWASHPTWASEDSGFVAHRKNGYEEGLHRIEEERHDYDFYIEANQKCIQLLEPIAQQMLSLPVHERANFKMPAGLGGQSTSIYKRVLKKIYGPEKGCEVANDLFKNPFTVVPIVMARLKQKDEEWRFTQREWEKVWQAQTEAMHLKSLDHMGIQVKTNDKRNLAAKHLVDLIKTKHEEQRRIRAAKGKTPRYQFLYSFKDESLLLDLLRFMVLYAHNAGQHNAQERRRILEFFETFIPAFFDISDDKVQERLADIEQDSAEEDEDDATPIELTNGRRRNGKKGDLLRGVLDPGRNGSRSRGQKEGSAASGSKETTPEVGSANEEEMQDAPEDSTVPEVSNSRWLPTVPGPIIVEKSKGGKGADLVNVDGELKADAPFERTWYNFYCNQNIYVFFTIFQTLYERLEGVKHDTDSVLEEIRRESAEKPAKILGMVHDGLHYFDGLQPHEFWGKTVKHIEDFITGEIDEARYQDVLRHYYLKKGWKLYTINDLLKTLCRLALSCNNPDSKGEKTKELVKAYLESRQQTETSFQNEISMRKFAEKCIKDGEMFVIAWYPKRKEVTVRWLQKDETTFYMDEMERIQQWQYYISSYMRVEHTEGIVRSRLQKVLLERNLPSDAKDGADGEGGYTPKPLVIHEGLVVRICLNSSKMVFEKGTSDYFIYNTTGNRTPEEEEEHKAKQAFCRELRAEKLKEKMVTNNAWMKGLSHEEVQKVNNEYQKWKEGELLPNGLKIDQDQPQQQRGVGADVAMDAYTRQLQIYAIGQLQKTSFSTSSRWRSIEGENAGEEKVQATPTTGSKPVYPERMIIYHGGTLRTTFLACLKLSTFFVFGFFDLLMVPSYLAANQPWQQTLFIALCGIVPTAYVHYTTAPYVAAIHIHVPPYARWSRQILERFARTAPPSTKLDITTISAIGKPRVSSMTLGDLRPTRARFGIVNFARDTTKLNSERAWWRWRAVGQFGVQEASQGLNEKRLKNGWVWSLLAETIRNRAGPAKK</sequence>
<dbReference type="SMART" id="SM00761">
    <property type="entry name" value="HDAC_interact"/>
    <property type="match status" value="1"/>
</dbReference>
<organism evidence="12">
    <name type="scientific">Chaetomium thermophilum (strain DSM 1495 / CBS 144.50 / IMI 039719)</name>
    <name type="common">Thermochaetoides thermophila</name>
    <dbReference type="NCBI Taxonomy" id="759272"/>
    <lineage>
        <taxon>Eukaryota</taxon>
        <taxon>Fungi</taxon>
        <taxon>Dikarya</taxon>
        <taxon>Ascomycota</taxon>
        <taxon>Pezizomycotina</taxon>
        <taxon>Sordariomycetes</taxon>
        <taxon>Sordariomycetidae</taxon>
        <taxon>Sordariales</taxon>
        <taxon>Chaetomiaceae</taxon>
        <taxon>Thermochaetoides</taxon>
    </lineage>
</organism>
<feature type="compositionally biased region" description="Low complexity" evidence="8">
    <location>
        <begin position="804"/>
        <end position="813"/>
    </location>
</feature>
<dbReference type="InterPro" id="IPR013194">
    <property type="entry name" value="HDAC_interact_dom"/>
</dbReference>
<keyword evidence="9" id="KW-0732">Signal</keyword>
<feature type="compositionally biased region" description="Low complexity" evidence="8">
    <location>
        <begin position="334"/>
        <end position="363"/>
    </location>
</feature>
<dbReference type="FunFam" id="1.20.1160.11:FF:000001">
    <property type="entry name" value="Paired amphipathic helix protein Sin3"/>
    <property type="match status" value="1"/>
</dbReference>
<evidence type="ECO:0000256" key="6">
    <source>
        <dbReference type="ARBA" id="ARBA00023242"/>
    </source>
</evidence>
<dbReference type="HOGENOM" id="CLU_001360_2_4_1"/>
<reference evidence="11 12" key="1">
    <citation type="journal article" date="2011" name="Cell">
        <title>Insight into structure and assembly of the nuclear pore complex by utilizing the genome of a eukaryotic thermophile.</title>
        <authorList>
            <person name="Amlacher S."/>
            <person name="Sarges P."/>
            <person name="Flemming D."/>
            <person name="van Noort V."/>
            <person name="Kunze R."/>
            <person name="Devos D.P."/>
            <person name="Arumugam M."/>
            <person name="Bork P."/>
            <person name="Hurt E."/>
        </authorList>
    </citation>
    <scope>NUCLEOTIDE SEQUENCE [LARGE SCALE GENOMIC DNA]</scope>
    <source>
        <strain evidence="12">DSM 1495 / CBS 144.50 / IMI 039719</strain>
    </source>
</reference>
<dbReference type="OMA" id="NIRTISM"/>
<dbReference type="EMBL" id="GL988045">
    <property type="protein sequence ID" value="EGS18881.1"/>
    <property type="molecule type" value="Genomic_DNA"/>
</dbReference>
<feature type="compositionally biased region" description="Acidic residues" evidence="8">
    <location>
        <begin position="1304"/>
        <end position="1313"/>
    </location>
</feature>
<evidence type="ECO:0000256" key="1">
    <source>
        <dbReference type="ARBA" id="ARBA00004123"/>
    </source>
</evidence>
<dbReference type="InterPro" id="IPR036600">
    <property type="entry name" value="PAH_sf"/>
</dbReference>
<feature type="region of interest" description="Disordered" evidence="8">
    <location>
        <begin position="538"/>
        <end position="665"/>
    </location>
</feature>
<evidence type="ECO:0000256" key="9">
    <source>
        <dbReference type="SAM" id="SignalP"/>
    </source>
</evidence>
<dbReference type="Pfam" id="PF02671">
    <property type="entry name" value="PAH"/>
    <property type="match status" value="3"/>
</dbReference>
<dbReference type="PANTHER" id="PTHR12346">
    <property type="entry name" value="SIN3B-RELATED"/>
    <property type="match status" value="1"/>
</dbReference>
<feature type="domain" description="Histone deacetylase interacting" evidence="10">
    <location>
        <begin position="949"/>
        <end position="1050"/>
    </location>
</feature>
<evidence type="ECO:0000313" key="11">
    <source>
        <dbReference type="EMBL" id="EGS18881.1"/>
    </source>
</evidence>
<dbReference type="PROSITE" id="PS51477">
    <property type="entry name" value="PAH"/>
    <property type="match status" value="2"/>
</dbReference>
<evidence type="ECO:0000259" key="10">
    <source>
        <dbReference type="SMART" id="SM00761"/>
    </source>
</evidence>
<keyword evidence="5" id="KW-0804">Transcription</keyword>
<evidence type="ECO:0000256" key="7">
    <source>
        <dbReference type="PROSITE-ProRule" id="PRU00810"/>
    </source>
</evidence>
<feature type="compositionally biased region" description="Acidic residues" evidence="8">
    <location>
        <begin position="1238"/>
        <end position="1250"/>
    </location>
</feature>
<feature type="chain" id="PRO_5003408999" evidence="9">
    <location>
        <begin position="21"/>
        <end position="1974"/>
    </location>
</feature>
<dbReference type="InterPro" id="IPR031693">
    <property type="entry name" value="Sin3_C"/>
</dbReference>
<dbReference type="GO" id="GO:0033698">
    <property type="term" value="C:Rpd3L complex"/>
    <property type="evidence" value="ECO:0007669"/>
    <property type="project" value="UniProtKB-ARBA"/>
</dbReference>
<feature type="compositionally biased region" description="Low complexity" evidence="8">
    <location>
        <begin position="53"/>
        <end position="65"/>
    </location>
</feature>
<dbReference type="FunFam" id="1.20.1160.11:FF:000002">
    <property type="entry name" value="Paired amphipathic helix protein SIN3"/>
    <property type="match status" value="1"/>
</dbReference>
<dbReference type="GO" id="GO:0000122">
    <property type="term" value="P:negative regulation of transcription by RNA polymerase II"/>
    <property type="evidence" value="ECO:0007669"/>
    <property type="project" value="TreeGrafter"/>
</dbReference>
<dbReference type="GO" id="GO:0010628">
    <property type="term" value="P:positive regulation of gene expression"/>
    <property type="evidence" value="ECO:0007669"/>
    <property type="project" value="UniProtKB-ARBA"/>
</dbReference>
<dbReference type="InterPro" id="IPR003822">
    <property type="entry name" value="PAH"/>
</dbReference>
<dbReference type="GeneID" id="18259531"/>
<feature type="compositionally biased region" description="Basic and acidic residues" evidence="8">
    <location>
        <begin position="245"/>
        <end position="294"/>
    </location>
</feature>
<feature type="compositionally biased region" description="Polar residues" evidence="8">
    <location>
        <begin position="538"/>
        <end position="547"/>
    </location>
</feature>
<protein>
    <submittedName>
        <fullName evidence="11">Putative paired amphipathic helix protein</fullName>
    </submittedName>
</protein>
<dbReference type="PANTHER" id="PTHR12346:SF0">
    <property type="entry name" value="SIN3A, ISOFORM G"/>
    <property type="match status" value="1"/>
</dbReference>
<evidence type="ECO:0000256" key="8">
    <source>
        <dbReference type="SAM" id="MobiDB-lite"/>
    </source>
</evidence>
<proteinExistence type="predicted"/>
<gene>
    <name evidence="11" type="ORF">CTHT_0054930</name>
</gene>
<keyword evidence="2" id="KW-0678">Repressor</keyword>
<keyword evidence="6 7" id="KW-0539">Nucleus</keyword>
<dbReference type="Proteomes" id="UP000008066">
    <property type="component" value="Unassembled WGS sequence"/>
</dbReference>
<dbReference type="KEGG" id="cthr:CTHT_0054930"/>
<keyword evidence="4" id="KW-0805">Transcription regulation</keyword>
<dbReference type="GO" id="GO:0003714">
    <property type="term" value="F:transcription corepressor activity"/>
    <property type="evidence" value="ECO:0007669"/>
    <property type="project" value="InterPro"/>
</dbReference>
<accession>G0SBV5</accession>
<feature type="region of interest" description="Disordered" evidence="8">
    <location>
        <begin position="738"/>
        <end position="841"/>
    </location>
</feature>
<evidence type="ECO:0000256" key="3">
    <source>
        <dbReference type="ARBA" id="ARBA00022737"/>
    </source>
</evidence>
<feature type="region of interest" description="Disordered" evidence="8">
    <location>
        <begin position="211"/>
        <end position="423"/>
    </location>
</feature>
<dbReference type="Gene3D" id="1.20.1160.11">
    <property type="entry name" value="Paired amphipathic helix"/>
    <property type="match status" value="3"/>
</dbReference>
<dbReference type="RefSeq" id="XP_006695826.1">
    <property type="nucleotide sequence ID" value="XM_006695763.1"/>
</dbReference>
<keyword evidence="12" id="KW-1185">Reference proteome</keyword>
<dbReference type="OrthoDB" id="10265969at2759"/>
<feature type="signal peptide" evidence="9">
    <location>
        <begin position="1"/>
        <end position="20"/>
    </location>
</feature>